<reference evidence="5" key="1">
    <citation type="submission" date="2023-07" db="EMBL/GenBank/DDBJ databases">
        <title>draft genome sequence of fig (Ficus carica).</title>
        <authorList>
            <person name="Takahashi T."/>
            <person name="Nishimura K."/>
        </authorList>
    </citation>
    <scope>NUCLEOTIDE SEQUENCE</scope>
</reference>
<evidence type="ECO:0000259" key="2">
    <source>
        <dbReference type="Pfam" id="PF03732"/>
    </source>
</evidence>
<protein>
    <recommendedName>
        <fullName evidence="2">Retrotransposon gag domain-containing protein</fullName>
    </recommendedName>
</protein>
<dbReference type="Pfam" id="PF03732">
    <property type="entry name" value="Retrotrans_gag"/>
    <property type="match status" value="1"/>
</dbReference>
<gene>
    <name evidence="3" type="ORF">TIFTF001_039798</name>
    <name evidence="4" type="ORF">TIFTF001_039806</name>
    <name evidence="5" type="ORF">TIFTF001_039808</name>
    <name evidence="6" type="ORF">TIFTF001_039816</name>
</gene>
<comment type="caution">
    <text evidence="5">The sequence shown here is derived from an EMBL/GenBank/DDBJ whole genome shotgun (WGS) entry which is preliminary data.</text>
</comment>
<evidence type="ECO:0000256" key="1">
    <source>
        <dbReference type="SAM" id="MobiDB-lite"/>
    </source>
</evidence>
<feature type="region of interest" description="Disordered" evidence="1">
    <location>
        <begin position="284"/>
        <end position="357"/>
    </location>
</feature>
<keyword evidence="7" id="KW-1185">Reference proteome</keyword>
<dbReference type="EMBL" id="BTGU01001250">
    <property type="protein sequence ID" value="GMN19474.1"/>
    <property type="molecule type" value="Genomic_DNA"/>
</dbReference>
<sequence>MEAEISIRLNRIPLTRLDPTRRLFPVFGINILTLEGGPRLSATTTSSHALPEHPTTIKPWTSEPAKTSRALTILHQPASRAPDDPSVGEVHEHSQYGLEPVGVVDPPFTPAIMTSRYPARFKMPSMASYDGSTEADEFLENYQAQMLIQNANEATLCKAFCLTLTGAARQWYRRLVPGSINSFKQLADAFEATFLGLKTRKMETSYLFGIKQGESEPLKECLDRFDKAVVQIKSCSDDTLIQAFREGVKDRRLVWTLAYDVPPTFAHLRGIAWKHAEADEYVRGRGAEHKRQKGGGTSWSENTDGKVSPVYPPGRHRQARPEPGLWSGTAPGPVTTLDKPCSEKSKQILQFSQRRRP</sequence>
<dbReference type="EMBL" id="BTGU01001248">
    <property type="protein sequence ID" value="GMN19437.1"/>
    <property type="molecule type" value="Genomic_DNA"/>
</dbReference>
<dbReference type="AlphaFoldDB" id="A0AA87YQR4"/>
<evidence type="ECO:0000313" key="7">
    <source>
        <dbReference type="Proteomes" id="UP001187192"/>
    </source>
</evidence>
<feature type="compositionally biased region" description="Polar residues" evidence="1">
    <location>
        <begin position="347"/>
        <end position="357"/>
    </location>
</feature>
<dbReference type="EMBL" id="BTGU01001247">
    <property type="protein sequence ID" value="GMN19414.1"/>
    <property type="molecule type" value="Genomic_DNA"/>
</dbReference>
<accession>A0AA87YQR4</accession>
<evidence type="ECO:0000313" key="3">
    <source>
        <dbReference type="EMBL" id="GMN19414.1"/>
    </source>
</evidence>
<organism evidence="5 7">
    <name type="scientific">Ficus carica</name>
    <name type="common">Common fig</name>
    <dbReference type="NCBI Taxonomy" id="3494"/>
    <lineage>
        <taxon>Eukaryota</taxon>
        <taxon>Viridiplantae</taxon>
        <taxon>Streptophyta</taxon>
        <taxon>Embryophyta</taxon>
        <taxon>Tracheophyta</taxon>
        <taxon>Spermatophyta</taxon>
        <taxon>Magnoliopsida</taxon>
        <taxon>eudicotyledons</taxon>
        <taxon>Gunneridae</taxon>
        <taxon>Pentapetalae</taxon>
        <taxon>rosids</taxon>
        <taxon>fabids</taxon>
        <taxon>Rosales</taxon>
        <taxon>Moraceae</taxon>
        <taxon>Ficeae</taxon>
        <taxon>Ficus</taxon>
    </lineage>
</organism>
<name>A0AA87YQR4_FICCA</name>
<dbReference type="PANTHER" id="PTHR33223:SF10">
    <property type="entry name" value="AMINOTRANSFERASE-LIKE PLANT MOBILE DOMAIN-CONTAINING PROTEIN"/>
    <property type="match status" value="1"/>
</dbReference>
<evidence type="ECO:0000313" key="5">
    <source>
        <dbReference type="EMBL" id="GMN19442.1"/>
    </source>
</evidence>
<proteinExistence type="predicted"/>
<evidence type="ECO:0000313" key="4">
    <source>
        <dbReference type="EMBL" id="GMN19437.1"/>
    </source>
</evidence>
<feature type="domain" description="Retrotransposon gag" evidence="2">
    <location>
        <begin position="159"/>
        <end position="249"/>
    </location>
</feature>
<dbReference type="EMBL" id="BTGU01001249">
    <property type="protein sequence ID" value="GMN19442.1"/>
    <property type="molecule type" value="Genomic_DNA"/>
</dbReference>
<dbReference type="Proteomes" id="UP001187192">
    <property type="component" value="Unassembled WGS sequence"/>
</dbReference>
<evidence type="ECO:0000313" key="6">
    <source>
        <dbReference type="EMBL" id="GMN19474.1"/>
    </source>
</evidence>
<dbReference type="PANTHER" id="PTHR33223">
    <property type="entry name" value="CCHC-TYPE DOMAIN-CONTAINING PROTEIN"/>
    <property type="match status" value="1"/>
</dbReference>
<dbReference type="InterPro" id="IPR005162">
    <property type="entry name" value="Retrotrans_gag_dom"/>
</dbReference>